<feature type="chain" id="PRO_5011485522" description="Outer membrane protein beta-barrel domain-containing protein" evidence="1">
    <location>
        <begin position="20"/>
        <end position="299"/>
    </location>
</feature>
<evidence type="ECO:0000256" key="1">
    <source>
        <dbReference type="SAM" id="SignalP"/>
    </source>
</evidence>
<dbReference type="Proteomes" id="UP000199532">
    <property type="component" value="Unassembled WGS sequence"/>
</dbReference>
<evidence type="ECO:0000313" key="3">
    <source>
        <dbReference type="Proteomes" id="UP000199532"/>
    </source>
</evidence>
<dbReference type="RefSeq" id="WP_090334851.1">
    <property type="nucleotide sequence ID" value="NZ_FNXY01000003.1"/>
</dbReference>
<accession>A0A1H6SZ11</accession>
<organism evidence="2 3">
    <name type="scientific">Dyadobacter koreensis</name>
    <dbReference type="NCBI Taxonomy" id="408657"/>
    <lineage>
        <taxon>Bacteria</taxon>
        <taxon>Pseudomonadati</taxon>
        <taxon>Bacteroidota</taxon>
        <taxon>Cytophagia</taxon>
        <taxon>Cytophagales</taxon>
        <taxon>Spirosomataceae</taxon>
        <taxon>Dyadobacter</taxon>
    </lineage>
</organism>
<gene>
    <name evidence="2" type="ORF">SAMN04487995_1820</name>
</gene>
<keyword evidence="1" id="KW-0732">Signal</keyword>
<reference evidence="2 3" key="1">
    <citation type="submission" date="2016-10" db="EMBL/GenBank/DDBJ databases">
        <authorList>
            <person name="de Groot N.N."/>
        </authorList>
    </citation>
    <scope>NUCLEOTIDE SEQUENCE [LARGE SCALE GENOMIC DNA]</scope>
    <source>
        <strain evidence="2 3">DSM 19938</strain>
    </source>
</reference>
<proteinExistence type="predicted"/>
<protein>
    <recommendedName>
        <fullName evidence="4">Outer membrane protein beta-barrel domain-containing protein</fullName>
    </recommendedName>
</protein>
<evidence type="ECO:0000313" key="2">
    <source>
        <dbReference type="EMBL" id="SEI71074.1"/>
    </source>
</evidence>
<dbReference type="OrthoDB" id="942794at2"/>
<sequence>MKTLYTLLLISLCTQLTHAQSNEDYYNPVTAPVKPNYEPVSPQINKFKTHRAETVLSQINKIRIRNRLYFGIDGFMRMDKSSISNTFNGLIDTRTGMKSGYSVSLGWINQEKWALELDYSRSPIHNILVINGDYPMEYKMENDKNNLALRGKRRLLFGRSNSSLRKSAFWIGAGAGIVPNSGKQKEYLQFEGYARQGRRPILDTLFLTSDTHTSSKITSFADITAEYVLKVAKALDLSFYARKQWGFGTSLTTDMAYFVNKVQTQQSTIKADGTGMSFGISLRYVFAIGLHDGDLNHRE</sequence>
<evidence type="ECO:0008006" key="4">
    <source>
        <dbReference type="Google" id="ProtNLM"/>
    </source>
</evidence>
<dbReference type="AlphaFoldDB" id="A0A1H6SZ11"/>
<dbReference type="EMBL" id="FNXY01000003">
    <property type="protein sequence ID" value="SEI71074.1"/>
    <property type="molecule type" value="Genomic_DNA"/>
</dbReference>
<feature type="signal peptide" evidence="1">
    <location>
        <begin position="1"/>
        <end position="19"/>
    </location>
</feature>
<keyword evidence="3" id="KW-1185">Reference proteome</keyword>
<name>A0A1H6SZ11_9BACT</name>